<keyword evidence="1" id="KW-0472">Membrane</keyword>
<reference evidence="2 3" key="1">
    <citation type="submission" date="2016-11" db="EMBL/GenBank/DDBJ databases">
        <title>Paenibacillus species isolates.</title>
        <authorList>
            <person name="Beno S.M."/>
        </authorList>
    </citation>
    <scope>NUCLEOTIDE SEQUENCE [LARGE SCALE GENOMIC DNA]</scope>
    <source>
        <strain evidence="2 3">FSL F4-0100</strain>
    </source>
</reference>
<evidence type="ECO:0000313" key="3">
    <source>
        <dbReference type="Proteomes" id="UP000187074"/>
    </source>
</evidence>
<gene>
    <name evidence="2" type="ORF">BK123_12705</name>
</gene>
<evidence type="ECO:0000256" key="1">
    <source>
        <dbReference type="SAM" id="Phobius"/>
    </source>
</evidence>
<dbReference type="EMBL" id="MRTF01000004">
    <property type="protein sequence ID" value="OME92738.1"/>
    <property type="molecule type" value="Genomic_DNA"/>
</dbReference>
<name>A0A1R1B1P1_PAELA</name>
<feature type="transmembrane region" description="Helical" evidence="1">
    <location>
        <begin position="30"/>
        <end position="48"/>
    </location>
</feature>
<dbReference type="Proteomes" id="UP000187074">
    <property type="component" value="Unassembled WGS sequence"/>
</dbReference>
<protein>
    <submittedName>
        <fullName evidence="2">Uncharacterized protein</fullName>
    </submittedName>
</protein>
<dbReference type="AlphaFoldDB" id="A0A1R1B1P1"/>
<dbReference type="STRING" id="1401.BK123_12705"/>
<keyword evidence="1" id="KW-1133">Transmembrane helix</keyword>
<keyword evidence="1" id="KW-0812">Transmembrane</keyword>
<comment type="caution">
    <text evidence="2">The sequence shown here is derived from an EMBL/GenBank/DDBJ whole genome shotgun (WGS) entry which is preliminary data.</text>
</comment>
<dbReference type="RefSeq" id="WP_076322768.1">
    <property type="nucleotide sequence ID" value="NZ_MRTF01000004.1"/>
</dbReference>
<proteinExistence type="predicted"/>
<sequence length="67" mass="7497">MWLWIFSSGTSGEIAEWLHRMVYTRSIDDVFLRASGLVALAIPLALLLRRRRRVEAAGSSSMSESTA</sequence>
<organism evidence="2 3">
    <name type="scientific">Paenibacillus lautus</name>
    <name type="common">Bacillus lautus</name>
    <dbReference type="NCBI Taxonomy" id="1401"/>
    <lineage>
        <taxon>Bacteria</taxon>
        <taxon>Bacillati</taxon>
        <taxon>Bacillota</taxon>
        <taxon>Bacilli</taxon>
        <taxon>Bacillales</taxon>
        <taxon>Paenibacillaceae</taxon>
        <taxon>Paenibacillus</taxon>
    </lineage>
</organism>
<accession>A0A1R1B1P1</accession>
<evidence type="ECO:0000313" key="2">
    <source>
        <dbReference type="EMBL" id="OME92738.1"/>
    </source>
</evidence>